<protein>
    <submittedName>
        <fullName evidence="3">PH domain-containing protein</fullName>
    </submittedName>
</protein>
<feature type="transmembrane region" description="Helical" evidence="1">
    <location>
        <begin position="9"/>
        <end position="27"/>
    </location>
</feature>
<reference evidence="3" key="1">
    <citation type="submission" date="2021-03" db="EMBL/GenBank/DDBJ databases">
        <authorList>
            <person name="Kim M.K."/>
        </authorList>
    </citation>
    <scope>NUCLEOTIDE SEQUENCE</scope>
    <source>
        <strain evidence="3">BT186</strain>
    </source>
</reference>
<gene>
    <name evidence="3" type="ORF">J0X19_15510</name>
</gene>
<dbReference type="Pfam" id="PF06713">
    <property type="entry name" value="bPH_4"/>
    <property type="match status" value="1"/>
</dbReference>
<feature type="domain" description="Uncharacterized protein YyaB-like PH" evidence="2">
    <location>
        <begin position="54"/>
        <end position="127"/>
    </location>
</feature>
<comment type="caution">
    <text evidence="3">The sequence shown here is derived from an EMBL/GenBank/DDBJ whole genome shotgun (WGS) entry which is preliminary data.</text>
</comment>
<dbReference type="InterPro" id="IPR009589">
    <property type="entry name" value="PH_YyaB-like"/>
</dbReference>
<name>A0A939EXL3_9BACT</name>
<keyword evidence="4" id="KW-1185">Reference proteome</keyword>
<evidence type="ECO:0000313" key="4">
    <source>
        <dbReference type="Proteomes" id="UP000664144"/>
    </source>
</evidence>
<evidence type="ECO:0000259" key="2">
    <source>
        <dbReference type="Pfam" id="PF06713"/>
    </source>
</evidence>
<feature type="transmembrane region" description="Helical" evidence="1">
    <location>
        <begin position="33"/>
        <end position="52"/>
    </location>
</feature>
<keyword evidence="1" id="KW-1133">Transmembrane helix</keyword>
<keyword evidence="1" id="KW-0472">Membrane</keyword>
<proteinExistence type="predicted"/>
<evidence type="ECO:0000256" key="1">
    <source>
        <dbReference type="SAM" id="Phobius"/>
    </source>
</evidence>
<sequence>MNQTYKSKISWWLFGSVFGLLLGFLVVGIWQSAWLAVAILGAVELFLLRLFTNTYYRLTPDMLYIVCGWPQQPIPVASIKRVAPSNSPASSPALSFDRLEISYNKYDSVLISPADKAGFLVALQQLNPAIQISLP</sequence>
<dbReference type="Proteomes" id="UP000664144">
    <property type="component" value="Unassembled WGS sequence"/>
</dbReference>
<evidence type="ECO:0000313" key="3">
    <source>
        <dbReference type="EMBL" id="MBO0359370.1"/>
    </source>
</evidence>
<accession>A0A939EXL3</accession>
<dbReference type="AlphaFoldDB" id="A0A939EXL3"/>
<dbReference type="RefSeq" id="WP_206985291.1">
    <property type="nucleotide sequence ID" value="NZ_JAFLQZ010000010.1"/>
</dbReference>
<keyword evidence="1" id="KW-0812">Transmembrane</keyword>
<organism evidence="3 4">
    <name type="scientific">Hymenobacter telluris</name>
    <dbReference type="NCBI Taxonomy" id="2816474"/>
    <lineage>
        <taxon>Bacteria</taxon>
        <taxon>Pseudomonadati</taxon>
        <taxon>Bacteroidota</taxon>
        <taxon>Cytophagia</taxon>
        <taxon>Cytophagales</taxon>
        <taxon>Hymenobacteraceae</taxon>
        <taxon>Hymenobacter</taxon>
    </lineage>
</organism>
<dbReference type="EMBL" id="JAFLQZ010000010">
    <property type="protein sequence ID" value="MBO0359370.1"/>
    <property type="molecule type" value="Genomic_DNA"/>
</dbReference>
<dbReference type="GO" id="GO:0030153">
    <property type="term" value="P:bacteriocin immunity"/>
    <property type="evidence" value="ECO:0007669"/>
    <property type="project" value="InterPro"/>
</dbReference>